<dbReference type="Pfam" id="PF23827">
    <property type="entry name" value="DUF7197"/>
    <property type="match status" value="1"/>
</dbReference>
<dbReference type="InterPro" id="IPR055621">
    <property type="entry name" value="DUF7197"/>
</dbReference>
<dbReference type="EMBL" id="MK522034">
    <property type="protein sequence ID" value="QOR60234.1"/>
    <property type="molecule type" value="Genomic_DNA"/>
</dbReference>
<organism evidence="1">
    <name type="scientific">Bathycoccus sp. RCC716 virus 1</name>
    <dbReference type="NCBI Taxonomy" id="2530038"/>
    <lineage>
        <taxon>Viruses</taxon>
        <taxon>Varidnaviria</taxon>
        <taxon>Bamfordvirae</taxon>
        <taxon>Nucleocytoviricota</taxon>
        <taxon>Megaviricetes</taxon>
        <taxon>Algavirales</taxon>
        <taxon>Phycodnaviridae</taxon>
        <taxon>Prasinovirus</taxon>
    </lineage>
</organism>
<sequence>MNKSAILLTSIDTFYNIPENRATLLEILNKTGGISLRNLEWFITNYSKKNNLSYKTKDGKIFSVHCAYKSSLDGYSKKLFDPFCRSSKISYTVPGTSNEIHTTVAQLNFIRWCIKNNIIEYIHDHKNALFSKQGS</sequence>
<accession>A0A7S6NY02</accession>
<proteinExistence type="predicted"/>
<protein>
    <submittedName>
        <fullName evidence="1">Uncharacterized protein</fullName>
    </submittedName>
</protein>
<name>A0A7S6NY02_9PHYC</name>
<evidence type="ECO:0000313" key="1">
    <source>
        <dbReference type="EMBL" id="QOR60234.1"/>
    </source>
</evidence>
<reference evidence="1" key="1">
    <citation type="submission" date="2019-02" db="EMBL/GenBank/DDBJ databases">
        <authorList>
            <person name="Bachy C."/>
            <person name="Yung C.-M."/>
            <person name="Roux S."/>
            <person name="Sullivan M.B."/>
            <person name="Worden A.Z."/>
        </authorList>
    </citation>
    <scope>NUCLEOTIDE SEQUENCE</scope>
    <source>
        <strain evidence="1">BII-V1</strain>
    </source>
</reference>